<feature type="compositionally biased region" description="Basic and acidic residues" evidence="1">
    <location>
        <begin position="366"/>
        <end position="379"/>
    </location>
</feature>
<accession>W6XUJ0</accession>
<keyword evidence="3" id="KW-1185">Reference proteome</keyword>
<protein>
    <submittedName>
        <fullName evidence="2">Uncharacterized protein</fullName>
    </submittedName>
</protein>
<dbReference type="RefSeq" id="XP_007716286.1">
    <property type="nucleotide sequence ID" value="XM_007718096.1"/>
</dbReference>
<feature type="compositionally biased region" description="Basic residues" evidence="1">
    <location>
        <begin position="407"/>
        <end position="418"/>
    </location>
</feature>
<sequence length="418" mass="47879">MRPATRTSLVEFRSILLPPIRIPVHALGALYRPQCSRPTPSGAPLQCLTQRRGMNLYKTARSKTLLGQHKSLTFSWYELEPPSASPNRINLFETDKHHSKYKLIAEDVSLQEAYDNYVKPGHMLYCMKELKKGMAKKFMAGEQEEVLNEYKNFSFAEAGSHRISLDSPQKGRQLGGLKNIIFNESSPVSHFRLCMDRAYQFINLGSPVEMRIRLQGSVSKENRLMPGDPAVWPWMHAHFPHLRPDFILKEMPEGTQFLINPVSDGRVCQWVMAKPTTGSNQDLDGRFEKVQKGVINSIRKGVQEMLPQRMRLLLAEGGNVNYSPNTGMPRSKARAKYSKGGDVTYGAEEKKHLAKDAETYRFLQPDVDKKQRAEDKGVVEEDGNEDDGEFRPRYRHNKQEDRPSPERKHRWLGRGSRR</sequence>
<reference evidence="2 3" key="1">
    <citation type="journal article" date="2013" name="PLoS Genet.">
        <title>Comparative genome structure, secondary metabolite, and effector coding capacity across Cochliobolus pathogens.</title>
        <authorList>
            <person name="Condon B.J."/>
            <person name="Leng Y."/>
            <person name="Wu D."/>
            <person name="Bushley K.E."/>
            <person name="Ohm R.A."/>
            <person name="Otillar R."/>
            <person name="Martin J."/>
            <person name="Schackwitz W."/>
            <person name="Grimwood J."/>
            <person name="MohdZainudin N."/>
            <person name="Xue C."/>
            <person name="Wang R."/>
            <person name="Manning V.A."/>
            <person name="Dhillon B."/>
            <person name="Tu Z.J."/>
            <person name="Steffenson B.J."/>
            <person name="Salamov A."/>
            <person name="Sun H."/>
            <person name="Lowry S."/>
            <person name="LaButti K."/>
            <person name="Han J."/>
            <person name="Copeland A."/>
            <person name="Lindquist E."/>
            <person name="Barry K."/>
            <person name="Schmutz J."/>
            <person name="Baker S.E."/>
            <person name="Ciuffetti L.M."/>
            <person name="Grigoriev I.V."/>
            <person name="Zhong S."/>
            <person name="Turgeon B.G."/>
        </authorList>
    </citation>
    <scope>NUCLEOTIDE SEQUENCE [LARGE SCALE GENOMIC DNA]</scope>
    <source>
        <strain evidence="2 3">26-R-13</strain>
    </source>
</reference>
<organism evidence="2 3">
    <name type="scientific">Cochliobolus carbonum (strain 26-R-13)</name>
    <name type="common">Maize leaf spot fungus</name>
    <name type="synonym">Bipolaris zeicola</name>
    <dbReference type="NCBI Taxonomy" id="930089"/>
    <lineage>
        <taxon>Eukaryota</taxon>
        <taxon>Fungi</taxon>
        <taxon>Dikarya</taxon>
        <taxon>Ascomycota</taxon>
        <taxon>Pezizomycotina</taxon>
        <taxon>Dothideomycetes</taxon>
        <taxon>Pleosporomycetidae</taxon>
        <taxon>Pleosporales</taxon>
        <taxon>Pleosporineae</taxon>
        <taxon>Pleosporaceae</taxon>
        <taxon>Bipolaris</taxon>
    </lineage>
</organism>
<dbReference type="KEGG" id="bze:COCCADRAFT_40207"/>
<dbReference type="GeneID" id="19149195"/>
<dbReference type="HOGENOM" id="CLU_706298_0_0_1"/>
<feature type="compositionally biased region" description="Basic and acidic residues" evidence="1">
    <location>
        <begin position="389"/>
        <end position="406"/>
    </location>
</feature>
<name>W6XUJ0_COCC2</name>
<proteinExistence type="predicted"/>
<evidence type="ECO:0000256" key="1">
    <source>
        <dbReference type="SAM" id="MobiDB-lite"/>
    </source>
</evidence>
<dbReference type="OrthoDB" id="3792666at2759"/>
<feature type="region of interest" description="Disordered" evidence="1">
    <location>
        <begin position="364"/>
        <end position="418"/>
    </location>
</feature>
<evidence type="ECO:0000313" key="2">
    <source>
        <dbReference type="EMBL" id="EUC29413.1"/>
    </source>
</evidence>
<dbReference type="AlphaFoldDB" id="W6XUJ0"/>
<dbReference type="eggNOG" id="ENOG502RH0F">
    <property type="taxonomic scope" value="Eukaryota"/>
</dbReference>
<gene>
    <name evidence="2" type="ORF">COCCADRAFT_40207</name>
</gene>
<dbReference type="Proteomes" id="UP000053841">
    <property type="component" value="Unassembled WGS sequence"/>
</dbReference>
<evidence type="ECO:0000313" key="3">
    <source>
        <dbReference type="Proteomes" id="UP000053841"/>
    </source>
</evidence>
<dbReference type="EMBL" id="KI964749">
    <property type="protein sequence ID" value="EUC29413.1"/>
    <property type="molecule type" value="Genomic_DNA"/>
</dbReference>